<dbReference type="GO" id="GO:0016020">
    <property type="term" value="C:membrane"/>
    <property type="evidence" value="ECO:0007669"/>
    <property type="project" value="TreeGrafter"/>
</dbReference>
<feature type="transmembrane region" description="Helical" evidence="1">
    <location>
        <begin position="410"/>
        <end position="433"/>
    </location>
</feature>
<dbReference type="PANTHER" id="PTHR13146">
    <property type="match status" value="1"/>
</dbReference>
<dbReference type="Proteomes" id="UP001230268">
    <property type="component" value="Unassembled WGS sequence"/>
</dbReference>
<feature type="transmembrane region" description="Helical" evidence="1">
    <location>
        <begin position="166"/>
        <end position="184"/>
    </location>
</feature>
<dbReference type="EMBL" id="JAVEPI010000001">
    <property type="protein sequence ID" value="KAK1445104.1"/>
    <property type="molecule type" value="Genomic_DNA"/>
</dbReference>
<dbReference type="Pfam" id="PF03151">
    <property type="entry name" value="TPT"/>
    <property type="match status" value="1"/>
</dbReference>
<dbReference type="PANTHER" id="PTHR13146:SF1">
    <property type="entry name" value="SUGAR PHOSPHATE TRANSPORTER DOMAIN-CONTAINING PROTEIN"/>
    <property type="match status" value="1"/>
</dbReference>
<feature type="transmembrane region" description="Helical" evidence="1">
    <location>
        <begin position="250"/>
        <end position="268"/>
    </location>
</feature>
<organism evidence="3 4">
    <name type="scientific">Babesia gibsoni</name>
    <dbReference type="NCBI Taxonomy" id="33632"/>
    <lineage>
        <taxon>Eukaryota</taxon>
        <taxon>Sar</taxon>
        <taxon>Alveolata</taxon>
        <taxon>Apicomplexa</taxon>
        <taxon>Aconoidasida</taxon>
        <taxon>Piroplasmida</taxon>
        <taxon>Babesiidae</taxon>
        <taxon>Babesia</taxon>
    </lineage>
</organism>
<dbReference type="InterPro" id="IPR004853">
    <property type="entry name" value="Sugar_P_trans_dom"/>
</dbReference>
<feature type="transmembrane region" description="Helical" evidence="1">
    <location>
        <begin position="386"/>
        <end position="404"/>
    </location>
</feature>
<feature type="transmembrane region" description="Helical" evidence="1">
    <location>
        <begin position="224"/>
        <end position="243"/>
    </location>
</feature>
<protein>
    <recommendedName>
        <fullName evidence="2">Sugar phosphate transporter domain-containing protein</fullName>
    </recommendedName>
</protein>
<dbReference type="SUPFAM" id="SSF103481">
    <property type="entry name" value="Multidrug resistance efflux transporter EmrE"/>
    <property type="match status" value="1"/>
</dbReference>
<evidence type="ECO:0000256" key="1">
    <source>
        <dbReference type="SAM" id="Phobius"/>
    </source>
</evidence>
<dbReference type="InterPro" id="IPR037185">
    <property type="entry name" value="EmrE-like"/>
</dbReference>
<feature type="domain" description="Sugar phosphate transporter" evidence="2">
    <location>
        <begin position="189"/>
        <end position="432"/>
    </location>
</feature>
<feature type="transmembrane region" description="Helical" evidence="1">
    <location>
        <begin position="280"/>
        <end position="302"/>
    </location>
</feature>
<keyword evidence="1" id="KW-0812">Transmembrane</keyword>
<name>A0AAD8PGS9_BABGI</name>
<gene>
    <name evidence="3" type="ORF">BgAZ_110100</name>
</gene>
<accession>A0AAD8PGS9</accession>
<reference evidence="3" key="1">
    <citation type="submission" date="2023-08" db="EMBL/GenBank/DDBJ databases">
        <title>Draft sequence of the Babesia gibsoni genome.</title>
        <authorList>
            <person name="Yamagishi J.Y."/>
            <person name="Xuan X.X."/>
        </authorList>
    </citation>
    <scope>NUCLEOTIDE SEQUENCE</scope>
    <source>
        <strain evidence="3">Azabu</strain>
    </source>
</reference>
<feature type="transmembrane region" description="Helical" evidence="1">
    <location>
        <begin position="314"/>
        <end position="334"/>
    </location>
</feature>
<evidence type="ECO:0000313" key="4">
    <source>
        <dbReference type="Proteomes" id="UP001230268"/>
    </source>
</evidence>
<feature type="transmembrane region" description="Helical" evidence="1">
    <location>
        <begin position="137"/>
        <end position="160"/>
    </location>
</feature>
<keyword evidence="1" id="KW-0472">Membrane</keyword>
<sequence length="443" mass="49602">MGSSVHEHITPDDYAYAKEIEEPLKVKSDKHKDADFDNIPLSVVRRNTPRNMKSTDTADTEAYEPPMVLRDGGNEFMETARLMTVSLPHDAECDTDYEHSSCESVLEISEAYIGQDDDEDDWTFVKFLKHLRSKIEFFAYVLIFIITNSAQPLLICVLRGKGGTPNGTYTFLIPTYLAMICVGYYPTKKSIWEESWYYPTLLAVLDVLHQVIEKAGLIYCGASIYSIASSTNTMFLALLSNVVLKRKISLMAWLSISLISGSIAMNGMSQMDHITAMHVLGFFLVVIAAMINAFSSVISEYLLKRNEIEGPNLVSMMGMVSLSIFCAWSLVFTIPQRHVLFDSESEINPFDLPAVLSLLMILFVTNFFRSSVYYHIIKEAGSVSCGVLKAVRIVVVVIGSHLLFSCVDKTQAITASKLFSSFICSLGVILYSLERSMNKEKEE</sequence>
<comment type="caution">
    <text evidence="3">The sequence shown here is derived from an EMBL/GenBank/DDBJ whole genome shotgun (WGS) entry which is preliminary data.</text>
</comment>
<dbReference type="AlphaFoldDB" id="A0AAD8PGS9"/>
<evidence type="ECO:0000313" key="3">
    <source>
        <dbReference type="EMBL" id="KAK1445104.1"/>
    </source>
</evidence>
<feature type="transmembrane region" description="Helical" evidence="1">
    <location>
        <begin position="354"/>
        <end position="374"/>
    </location>
</feature>
<proteinExistence type="predicted"/>
<keyword evidence="1" id="KW-1133">Transmembrane helix</keyword>
<evidence type="ECO:0000259" key="2">
    <source>
        <dbReference type="Pfam" id="PF03151"/>
    </source>
</evidence>
<keyword evidence="4" id="KW-1185">Reference proteome</keyword>